<dbReference type="Gene3D" id="2.30.40.10">
    <property type="entry name" value="Urease, subunit C, domain 1"/>
    <property type="match status" value="1"/>
</dbReference>
<dbReference type="CDD" id="cd01300">
    <property type="entry name" value="YtcJ_like"/>
    <property type="match status" value="1"/>
</dbReference>
<dbReference type="PANTHER" id="PTHR22642">
    <property type="entry name" value="IMIDAZOLONEPROPIONASE"/>
    <property type="match status" value="1"/>
</dbReference>
<organism evidence="2">
    <name type="scientific">Caldithrix abyssi</name>
    <dbReference type="NCBI Taxonomy" id="187145"/>
    <lineage>
        <taxon>Bacteria</taxon>
        <taxon>Pseudomonadati</taxon>
        <taxon>Calditrichota</taxon>
        <taxon>Calditrichia</taxon>
        <taxon>Calditrichales</taxon>
        <taxon>Calditrichaceae</taxon>
        <taxon>Caldithrix</taxon>
    </lineage>
</organism>
<dbReference type="Gene3D" id="3.10.310.70">
    <property type="match status" value="1"/>
</dbReference>
<dbReference type="InterPro" id="IPR013108">
    <property type="entry name" value="Amidohydro_3"/>
</dbReference>
<proteinExistence type="predicted"/>
<evidence type="ECO:0000259" key="1">
    <source>
        <dbReference type="Pfam" id="PF07969"/>
    </source>
</evidence>
<dbReference type="Pfam" id="PF07969">
    <property type="entry name" value="Amidohydro_3"/>
    <property type="match status" value="1"/>
</dbReference>
<dbReference type="InterPro" id="IPR032466">
    <property type="entry name" value="Metal_Hydrolase"/>
</dbReference>
<gene>
    <name evidence="2" type="ORF">ENK44_16705</name>
</gene>
<reference evidence="2" key="1">
    <citation type="journal article" date="2020" name="mSystems">
        <title>Genome- and Community-Level Interaction Insights into Carbon Utilization and Element Cycling Functions of Hydrothermarchaeota in Hydrothermal Sediment.</title>
        <authorList>
            <person name="Zhou Z."/>
            <person name="Liu Y."/>
            <person name="Xu W."/>
            <person name="Pan J."/>
            <person name="Luo Z.H."/>
            <person name="Li M."/>
        </authorList>
    </citation>
    <scope>NUCLEOTIDE SEQUENCE [LARGE SCALE GENOMIC DNA]</scope>
    <source>
        <strain evidence="2">HyVt-577</strain>
    </source>
</reference>
<dbReference type="SUPFAM" id="SSF51556">
    <property type="entry name" value="Metallo-dependent hydrolases"/>
    <property type="match status" value="1"/>
</dbReference>
<dbReference type="AlphaFoldDB" id="A0A7V4U3G1"/>
<dbReference type="SUPFAM" id="SSF51338">
    <property type="entry name" value="Composite domain of metallo-dependent hydrolases"/>
    <property type="match status" value="1"/>
</dbReference>
<accession>A0A7V4U3G1</accession>
<name>A0A7V4U3G1_CALAY</name>
<dbReference type="Gene3D" id="3.20.20.140">
    <property type="entry name" value="Metal-dependent hydrolases"/>
    <property type="match status" value="1"/>
</dbReference>
<protein>
    <submittedName>
        <fullName evidence="2">Amidohydrolase</fullName>
    </submittedName>
</protein>
<sequence>MQERLFYNGNIYNLQTKKVFDWLLIKNGFIVALGLKDQRPSLSYNRSGIDLHGLTVLPAFIDAHTHLTIAALEHRRVQFKNCLSLEQALQRLHEYAPTVKEDAWVQGGGFNKNNWQDGVPHRTHLDQIFPQNPVALFSVDMHSLWVNTKALKISGLFKNKQTIHSGRIERDEDGLPNGLLYEDAMKPVLDKIPPTNAKEAEEAIQDYSSYLFKLGITAVHTMEAYDDFHLLQRLKKQDRRLRTTVYLYHQRLKEIIKDKQYSYAGDEWLRLGGIKLFLDGSLGSRTAHLFGAYEDNSQNYGVEVLTIQELDEILQEAAENRLAPAVHAIGDRAVHKVIKVFGTLKDTFTGYNLVPRIEHVQLIRQEDIPLLAQTGAVASVQPVHIAVDVKMAEKYWGSRSVNAYALKALVKAGVTLAAGSDAPVADPDPLKGIFSAVQRRYAFDTTEPVWQPQSRLNIWQAIRSYTEGSARAAGEGHRRGRLEAGYQADFIALSPDPFKINSENLLETEVIMTVQDGKIVYGMESKHLY</sequence>
<dbReference type="InterPro" id="IPR011059">
    <property type="entry name" value="Metal-dep_hydrolase_composite"/>
</dbReference>
<dbReference type="PANTHER" id="PTHR22642:SF2">
    <property type="entry name" value="PROTEIN LONG AFTER FAR-RED 3"/>
    <property type="match status" value="1"/>
</dbReference>
<dbReference type="Proteomes" id="UP000885779">
    <property type="component" value="Unassembled WGS sequence"/>
</dbReference>
<dbReference type="GO" id="GO:0016810">
    <property type="term" value="F:hydrolase activity, acting on carbon-nitrogen (but not peptide) bonds"/>
    <property type="evidence" value="ECO:0007669"/>
    <property type="project" value="InterPro"/>
</dbReference>
<dbReference type="EMBL" id="DRQG01000154">
    <property type="protein sequence ID" value="HGY57351.1"/>
    <property type="molecule type" value="Genomic_DNA"/>
</dbReference>
<dbReference type="InterPro" id="IPR033932">
    <property type="entry name" value="YtcJ-like"/>
</dbReference>
<feature type="domain" description="Amidohydrolase 3" evidence="1">
    <location>
        <begin position="49"/>
        <end position="521"/>
    </location>
</feature>
<comment type="caution">
    <text evidence="2">The sequence shown here is derived from an EMBL/GenBank/DDBJ whole genome shotgun (WGS) entry which is preliminary data.</text>
</comment>
<evidence type="ECO:0000313" key="2">
    <source>
        <dbReference type="EMBL" id="HGY57351.1"/>
    </source>
</evidence>